<keyword evidence="2" id="KW-1185">Reference proteome</keyword>
<keyword evidence="1" id="KW-0255">Endonuclease</keyword>
<organism evidence="1 2">
    <name type="scientific">Granulicatella balaenopterae</name>
    <dbReference type="NCBI Taxonomy" id="137733"/>
    <lineage>
        <taxon>Bacteria</taxon>
        <taxon>Bacillati</taxon>
        <taxon>Bacillota</taxon>
        <taxon>Bacilli</taxon>
        <taxon>Lactobacillales</taxon>
        <taxon>Carnobacteriaceae</taxon>
        <taxon>Granulicatella</taxon>
    </lineage>
</organism>
<accession>A0A1H9INX0</accession>
<dbReference type="Proteomes" id="UP000198556">
    <property type="component" value="Unassembled WGS sequence"/>
</dbReference>
<dbReference type="InterPro" id="IPR036614">
    <property type="entry name" value="RusA-like_sf"/>
</dbReference>
<dbReference type="SUPFAM" id="SSF103084">
    <property type="entry name" value="Holliday junction resolvase RusA"/>
    <property type="match status" value="1"/>
</dbReference>
<dbReference type="GO" id="GO:0006281">
    <property type="term" value="P:DNA repair"/>
    <property type="evidence" value="ECO:0007669"/>
    <property type="project" value="InterPro"/>
</dbReference>
<dbReference type="STRING" id="137733.SAMN05421767_10645"/>
<dbReference type="Gene3D" id="3.30.1330.70">
    <property type="entry name" value="Holliday junction resolvase RusA"/>
    <property type="match status" value="1"/>
</dbReference>
<proteinExistence type="predicted"/>
<dbReference type="AlphaFoldDB" id="A0A1H9INX0"/>
<name>A0A1H9INX0_9LACT</name>
<evidence type="ECO:0000313" key="2">
    <source>
        <dbReference type="Proteomes" id="UP000198556"/>
    </source>
</evidence>
<protein>
    <submittedName>
        <fullName evidence="1">Holliday junction resolvase RusA (Prophage-encoded endonuclease)</fullName>
    </submittedName>
</protein>
<dbReference type="Pfam" id="PF05866">
    <property type="entry name" value="RusA"/>
    <property type="match status" value="1"/>
</dbReference>
<dbReference type="GO" id="GO:0006310">
    <property type="term" value="P:DNA recombination"/>
    <property type="evidence" value="ECO:0007669"/>
    <property type="project" value="InterPro"/>
</dbReference>
<dbReference type="GO" id="GO:0000287">
    <property type="term" value="F:magnesium ion binding"/>
    <property type="evidence" value="ECO:0007669"/>
    <property type="project" value="InterPro"/>
</dbReference>
<dbReference type="InterPro" id="IPR008822">
    <property type="entry name" value="Endonuclease_RusA-like"/>
</dbReference>
<keyword evidence="1" id="KW-0378">Hydrolase</keyword>
<sequence>MEILKLKNEFFMPMKKLPITTHQQKQVTVINGKPVFYEPEKLKNARAKLMAHLSQHAPDEPIKNQPIILKVQWIFPHTKKSKNGQYKITKPDTDNLNKLLKDCMTDLHFWKDDALVASEHVEKFHGDIPGIYIKIEVMSDEL</sequence>
<keyword evidence="1" id="KW-0540">Nuclease</keyword>
<reference evidence="1 2" key="1">
    <citation type="submission" date="2016-10" db="EMBL/GenBank/DDBJ databases">
        <authorList>
            <person name="de Groot N.N."/>
        </authorList>
    </citation>
    <scope>NUCLEOTIDE SEQUENCE [LARGE SCALE GENOMIC DNA]</scope>
    <source>
        <strain evidence="1 2">DSM 15827</strain>
    </source>
</reference>
<dbReference type="EMBL" id="FOGF01000006">
    <property type="protein sequence ID" value="SEQ76290.1"/>
    <property type="molecule type" value="Genomic_DNA"/>
</dbReference>
<gene>
    <name evidence="1" type="ORF">SAMN05421767_10645</name>
</gene>
<dbReference type="GO" id="GO:0004519">
    <property type="term" value="F:endonuclease activity"/>
    <property type="evidence" value="ECO:0007669"/>
    <property type="project" value="UniProtKB-KW"/>
</dbReference>
<evidence type="ECO:0000313" key="1">
    <source>
        <dbReference type="EMBL" id="SEQ76290.1"/>
    </source>
</evidence>